<organism evidence="11 12">
    <name type="scientific">Candida glabrata</name>
    <name type="common">Yeast</name>
    <name type="synonym">Torulopsis glabrata</name>
    <dbReference type="NCBI Taxonomy" id="5478"/>
    <lineage>
        <taxon>Eukaryota</taxon>
        <taxon>Fungi</taxon>
        <taxon>Dikarya</taxon>
        <taxon>Ascomycota</taxon>
        <taxon>Saccharomycotina</taxon>
        <taxon>Saccharomycetes</taxon>
        <taxon>Saccharomycetales</taxon>
        <taxon>Saccharomycetaceae</taxon>
        <taxon>Nakaseomyces</taxon>
    </lineage>
</organism>
<dbReference type="InterPro" id="IPR013087">
    <property type="entry name" value="Znf_C2H2_type"/>
</dbReference>
<dbReference type="Pfam" id="PF00096">
    <property type="entry name" value="zf-C2H2"/>
    <property type="match status" value="2"/>
</dbReference>
<keyword evidence="2" id="KW-0479">Metal-binding</keyword>
<keyword evidence="5" id="KW-0862">Zinc</keyword>
<dbReference type="VEuPathDB" id="FungiDB:GWK60_J01485"/>
<evidence type="ECO:0000256" key="4">
    <source>
        <dbReference type="ARBA" id="ARBA00022771"/>
    </source>
</evidence>
<dbReference type="GO" id="GO:0000981">
    <property type="term" value="F:DNA-binding transcription factor activity, RNA polymerase II-specific"/>
    <property type="evidence" value="ECO:0007669"/>
    <property type="project" value="TreeGrafter"/>
</dbReference>
<dbReference type="EMBL" id="LLZZ01000159">
    <property type="protein sequence ID" value="KTA97549.1"/>
    <property type="molecule type" value="Genomic_DNA"/>
</dbReference>
<evidence type="ECO:0000256" key="7">
    <source>
        <dbReference type="ARBA" id="ARBA00023163"/>
    </source>
</evidence>
<feature type="domain" description="C2H2-type" evidence="10">
    <location>
        <begin position="213"/>
        <end position="242"/>
    </location>
</feature>
<comment type="subcellular location">
    <subcellularLocation>
        <location evidence="1">Nucleus</location>
    </subcellularLocation>
</comment>
<evidence type="ECO:0000256" key="3">
    <source>
        <dbReference type="ARBA" id="ARBA00022737"/>
    </source>
</evidence>
<name>A0A0W0CRA6_CANGB</name>
<evidence type="ECO:0000313" key="11">
    <source>
        <dbReference type="EMBL" id="KTA97549.1"/>
    </source>
</evidence>
<evidence type="ECO:0000256" key="9">
    <source>
        <dbReference type="PROSITE-ProRule" id="PRU00042"/>
    </source>
</evidence>
<dbReference type="PROSITE" id="PS50157">
    <property type="entry name" value="ZINC_FINGER_C2H2_2"/>
    <property type="match status" value="2"/>
</dbReference>
<evidence type="ECO:0000256" key="5">
    <source>
        <dbReference type="ARBA" id="ARBA00022833"/>
    </source>
</evidence>
<dbReference type="AlphaFoldDB" id="A0A0W0CRA6"/>
<keyword evidence="4 9" id="KW-0863">Zinc-finger</keyword>
<keyword evidence="7" id="KW-0804">Transcription</keyword>
<dbReference type="SUPFAM" id="SSF57667">
    <property type="entry name" value="beta-beta-alpha zinc fingers"/>
    <property type="match status" value="1"/>
</dbReference>
<dbReference type="PANTHER" id="PTHR23235:SF142">
    <property type="entry name" value="ZINC FINGER PROTEIN 384"/>
    <property type="match status" value="1"/>
</dbReference>
<keyword evidence="6" id="KW-0805">Transcription regulation</keyword>
<dbReference type="Gene3D" id="3.30.160.60">
    <property type="entry name" value="Classic Zinc Finger"/>
    <property type="match status" value="2"/>
</dbReference>
<dbReference type="GO" id="GO:0005634">
    <property type="term" value="C:nucleus"/>
    <property type="evidence" value="ECO:0007669"/>
    <property type="project" value="UniProtKB-SubCell"/>
</dbReference>
<dbReference type="InterPro" id="IPR036236">
    <property type="entry name" value="Znf_C2H2_sf"/>
</dbReference>
<proteinExistence type="predicted"/>
<evidence type="ECO:0000313" key="12">
    <source>
        <dbReference type="Proteomes" id="UP000054886"/>
    </source>
</evidence>
<keyword evidence="3" id="KW-0677">Repeat</keyword>
<evidence type="ECO:0000256" key="2">
    <source>
        <dbReference type="ARBA" id="ARBA00022723"/>
    </source>
</evidence>
<dbReference type="GO" id="GO:0000978">
    <property type="term" value="F:RNA polymerase II cis-regulatory region sequence-specific DNA binding"/>
    <property type="evidence" value="ECO:0007669"/>
    <property type="project" value="TreeGrafter"/>
</dbReference>
<evidence type="ECO:0000256" key="1">
    <source>
        <dbReference type="ARBA" id="ARBA00004123"/>
    </source>
</evidence>
<dbReference type="GO" id="GO:0008270">
    <property type="term" value="F:zinc ion binding"/>
    <property type="evidence" value="ECO:0007669"/>
    <property type="project" value="UniProtKB-KW"/>
</dbReference>
<dbReference type="PROSITE" id="PS00028">
    <property type="entry name" value="ZINC_FINGER_C2H2_1"/>
    <property type="match status" value="2"/>
</dbReference>
<dbReference type="Proteomes" id="UP000054886">
    <property type="component" value="Unassembled WGS sequence"/>
</dbReference>
<reference evidence="11 12" key="1">
    <citation type="submission" date="2015-10" db="EMBL/GenBank/DDBJ databases">
        <title>Draft genomes sequences of Candida glabrata isolates 1A, 1B, 2A, 2B, 3A and 3B.</title>
        <authorList>
            <person name="Haavelsrud O.E."/>
            <person name="Gaustad P."/>
        </authorList>
    </citation>
    <scope>NUCLEOTIDE SEQUENCE [LARGE SCALE GENOMIC DNA]</scope>
    <source>
        <strain evidence="11">910700640</strain>
    </source>
</reference>
<comment type="caution">
    <text evidence="11">The sequence shown here is derived from an EMBL/GenBank/DDBJ whole genome shotgun (WGS) entry which is preliminary data.</text>
</comment>
<accession>A0A0W0CRA6</accession>
<protein>
    <submittedName>
        <fullName evidence="11">Zinc finger protein</fullName>
    </submittedName>
</protein>
<evidence type="ECO:0000256" key="8">
    <source>
        <dbReference type="ARBA" id="ARBA00023242"/>
    </source>
</evidence>
<gene>
    <name evidence="11" type="ORF">AO440_002859</name>
</gene>
<keyword evidence="8" id="KW-0539">Nucleus</keyword>
<evidence type="ECO:0000259" key="10">
    <source>
        <dbReference type="PROSITE" id="PS50157"/>
    </source>
</evidence>
<sequence>MLSICRIFCKLILTPCDFEVSIKPQKTLPIAMDDRYYNLENKFVPVGLPAVSPSAQYYPADASRPQSNVQSPVYYVPQNQINYIQRPSVSYVPTMEDQQNYNPGFRQDVQIALNPKSLSAPTSGRNSISINPLMYNPHQQQQLLALAGVSIPPTLMEHQLTDAMTKQEIKLTKRQLKKATTRLRKQCPVCGKICSRPSTLKTHILIHTGDTPFKCTWKDCRKAFNVKSNLLRHLKSHEKNSLNKK</sequence>
<dbReference type="VEuPathDB" id="FungiDB:B1J91_J01595g"/>
<dbReference type="VEuPathDB" id="FungiDB:CAGL0J01595g"/>
<dbReference type="FunFam" id="3.30.160.60:FF:000594">
    <property type="entry name" value="Transcription factor HIVEP2"/>
    <property type="match status" value="1"/>
</dbReference>
<dbReference type="VEuPathDB" id="FungiDB:GVI51_J01485"/>
<dbReference type="PANTHER" id="PTHR23235">
    <property type="entry name" value="KRUEPPEL-LIKE TRANSCRIPTION FACTOR"/>
    <property type="match status" value="1"/>
</dbReference>
<evidence type="ECO:0000256" key="6">
    <source>
        <dbReference type="ARBA" id="ARBA00023015"/>
    </source>
</evidence>
<dbReference type="SMART" id="SM00355">
    <property type="entry name" value="ZnF_C2H2"/>
    <property type="match status" value="2"/>
</dbReference>
<feature type="domain" description="C2H2-type" evidence="10">
    <location>
        <begin position="185"/>
        <end position="212"/>
    </location>
</feature>